<comment type="caution">
    <text evidence="2">The sequence shown here is derived from an EMBL/GenBank/DDBJ whole genome shotgun (WGS) entry which is preliminary data.</text>
</comment>
<dbReference type="Pfam" id="PF05016">
    <property type="entry name" value="ParE_toxin"/>
    <property type="match status" value="1"/>
</dbReference>
<proteinExistence type="predicted"/>
<dbReference type="InterPro" id="IPR007712">
    <property type="entry name" value="RelE/ParE_toxin"/>
</dbReference>
<reference evidence="2 3" key="1">
    <citation type="submission" date="2018-06" db="EMBL/GenBank/DDBJ databases">
        <title>Genomic Encyclopedia of Archaeal and Bacterial Type Strains, Phase II (KMG-II): from individual species to whole genera.</title>
        <authorList>
            <person name="Goeker M."/>
        </authorList>
    </citation>
    <scope>NUCLEOTIDE SEQUENCE [LARGE SCALE GENOMIC DNA]</scope>
    <source>
        <strain evidence="2 3">DSM 23446</strain>
    </source>
</reference>
<evidence type="ECO:0000313" key="2">
    <source>
        <dbReference type="EMBL" id="RAI85984.1"/>
    </source>
</evidence>
<name>A0A327P4H8_9BACT</name>
<accession>A0A327P4H8</accession>
<dbReference type="OrthoDB" id="595476at2"/>
<dbReference type="AlphaFoldDB" id="A0A327P4H8"/>
<keyword evidence="3" id="KW-1185">Reference proteome</keyword>
<dbReference type="EMBL" id="QLLK01000011">
    <property type="protein sequence ID" value="RAI85984.1"/>
    <property type="molecule type" value="Genomic_DNA"/>
</dbReference>
<sequence length="99" mass="11795">MNFSFVNRPKVKNDIVKAIGYYSEIDPKLSKQFLYRIREAKNRIAQSPKGFQIKYKEVRTILLNQFPYHIHYMIKSPKGQIVILAIIHTHQNPQDYSMR</sequence>
<protein>
    <submittedName>
        <fullName evidence="2">Plasmid stabilization system protein ParE</fullName>
    </submittedName>
</protein>
<organism evidence="2 3">
    <name type="scientific">Algoriphagus yeomjeoni</name>
    <dbReference type="NCBI Taxonomy" id="291403"/>
    <lineage>
        <taxon>Bacteria</taxon>
        <taxon>Pseudomonadati</taxon>
        <taxon>Bacteroidota</taxon>
        <taxon>Cytophagia</taxon>
        <taxon>Cytophagales</taxon>
        <taxon>Cyclobacteriaceae</taxon>
        <taxon>Algoriphagus</taxon>
    </lineage>
</organism>
<keyword evidence="1" id="KW-1277">Toxin-antitoxin system</keyword>
<dbReference type="RefSeq" id="WP_111612754.1">
    <property type="nucleotide sequence ID" value="NZ_QLLK01000011.1"/>
</dbReference>
<dbReference type="InterPro" id="IPR035093">
    <property type="entry name" value="RelE/ParE_toxin_dom_sf"/>
</dbReference>
<dbReference type="Proteomes" id="UP000249610">
    <property type="component" value="Unassembled WGS sequence"/>
</dbReference>
<dbReference type="Gene3D" id="3.30.2310.20">
    <property type="entry name" value="RelE-like"/>
    <property type="match status" value="1"/>
</dbReference>
<evidence type="ECO:0000256" key="1">
    <source>
        <dbReference type="ARBA" id="ARBA00022649"/>
    </source>
</evidence>
<gene>
    <name evidence="2" type="ORF">LV83_03428</name>
</gene>
<evidence type="ECO:0000313" key="3">
    <source>
        <dbReference type="Proteomes" id="UP000249610"/>
    </source>
</evidence>